<reference evidence="3" key="1">
    <citation type="submission" date="2017-06" db="EMBL/GenBank/DDBJ databases">
        <title>Complete genome sequence of Capnocytophaga sp. KCOM 1579 (=ChDC OS43) isolated from a human refractory periapical abscess lesion.</title>
        <authorList>
            <person name="Kook J.-K."/>
            <person name="Park S.-N."/>
            <person name="Lim Y.K."/>
            <person name="Roh H."/>
        </authorList>
    </citation>
    <scope>NUCLEOTIDE SEQUENCE [LARGE SCALE GENOMIC DNA]</scope>
    <source>
        <strain evidence="3">ChDC OS43</strain>
    </source>
</reference>
<organism evidence="2 3">
    <name type="scientific">Capnocytophaga endodontalis</name>
    <dbReference type="NCBI Taxonomy" id="2708117"/>
    <lineage>
        <taxon>Bacteria</taxon>
        <taxon>Pseudomonadati</taxon>
        <taxon>Bacteroidota</taxon>
        <taxon>Flavobacteriia</taxon>
        <taxon>Flavobacteriales</taxon>
        <taxon>Flavobacteriaceae</taxon>
        <taxon>Capnocytophaga</taxon>
    </lineage>
</organism>
<evidence type="ECO:0000256" key="1">
    <source>
        <dbReference type="ARBA" id="ARBA00022649"/>
    </source>
</evidence>
<name>A0A1Z4BP17_9FLAO</name>
<evidence type="ECO:0000313" key="3">
    <source>
        <dbReference type="Proteomes" id="UP000197007"/>
    </source>
</evidence>
<dbReference type="EMBL" id="CP022022">
    <property type="protein sequence ID" value="ASF42973.1"/>
    <property type="molecule type" value="Genomic_DNA"/>
</dbReference>
<dbReference type="Gene3D" id="3.30.2310.20">
    <property type="entry name" value="RelE-like"/>
    <property type="match status" value="1"/>
</dbReference>
<dbReference type="Proteomes" id="UP000197007">
    <property type="component" value="Chromosome"/>
</dbReference>
<protein>
    <submittedName>
        <fullName evidence="2">Plasmid stabilization protein ParE</fullName>
    </submittedName>
</protein>
<sequence length="100" mass="12123">MDLLYRISNTPRAEFELESAINYYQEVANDRIAENFINEFVRILDFIKTFPFQRRYKGDLRGVSMRKYPYIVFYVVDEIEREIIIKGVFNTYQDVSKYPE</sequence>
<keyword evidence="1" id="KW-1277">Toxin-antitoxin system</keyword>
<keyword evidence="3" id="KW-1185">Reference proteome</keyword>
<proteinExistence type="predicted"/>
<dbReference type="KEGG" id="capn:CBG49_07745"/>
<dbReference type="AlphaFoldDB" id="A0A1Z4BP17"/>
<dbReference type="Pfam" id="PF05016">
    <property type="entry name" value="ParE_toxin"/>
    <property type="match status" value="1"/>
</dbReference>
<dbReference type="InterPro" id="IPR035093">
    <property type="entry name" value="RelE/ParE_toxin_dom_sf"/>
</dbReference>
<accession>A0A1Z4BP17</accession>
<dbReference type="RefSeq" id="WP_088594048.1">
    <property type="nucleotide sequence ID" value="NZ_CP022022.1"/>
</dbReference>
<dbReference type="InterPro" id="IPR007712">
    <property type="entry name" value="RelE/ParE_toxin"/>
</dbReference>
<gene>
    <name evidence="2" type="ORF">CBG49_07745</name>
</gene>
<evidence type="ECO:0000313" key="2">
    <source>
        <dbReference type="EMBL" id="ASF42973.1"/>
    </source>
</evidence>